<dbReference type="Proteomes" id="UP000828048">
    <property type="component" value="Chromosome 6"/>
</dbReference>
<accession>A0ACB7XCP9</accession>
<gene>
    <name evidence="1" type="ORF">Vadar_025408</name>
</gene>
<organism evidence="1 2">
    <name type="scientific">Vaccinium darrowii</name>
    <dbReference type="NCBI Taxonomy" id="229202"/>
    <lineage>
        <taxon>Eukaryota</taxon>
        <taxon>Viridiplantae</taxon>
        <taxon>Streptophyta</taxon>
        <taxon>Embryophyta</taxon>
        <taxon>Tracheophyta</taxon>
        <taxon>Spermatophyta</taxon>
        <taxon>Magnoliopsida</taxon>
        <taxon>eudicotyledons</taxon>
        <taxon>Gunneridae</taxon>
        <taxon>Pentapetalae</taxon>
        <taxon>asterids</taxon>
        <taxon>Ericales</taxon>
        <taxon>Ericaceae</taxon>
        <taxon>Vaccinioideae</taxon>
        <taxon>Vaccinieae</taxon>
        <taxon>Vaccinium</taxon>
    </lineage>
</organism>
<evidence type="ECO:0000313" key="2">
    <source>
        <dbReference type="Proteomes" id="UP000828048"/>
    </source>
</evidence>
<proteinExistence type="predicted"/>
<keyword evidence="2" id="KW-1185">Reference proteome</keyword>
<evidence type="ECO:0000313" key="1">
    <source>
        <dbReference type="EMBL" id="KAH7838358.1"/>
    </source>
</evidence>
<comment type="caution">
    <text evidence="1">The sequence shown here is derived from an EMBL/GenBank/DDBJ whole genome shotgun (WGS) entry which is preliminary data.</text>
</comment>
<sequence length="162" mass="18299">MEGGSLSAYSGVKGYWKRKKYERLNGPRPRRRKLMVVELGGGPGSNHIGRRFLKVRITPKQRFSPKKLFDGICNAYVNFMVRIAYSSPMIGVGGFDASFVGFENAPPKEYEEKVITQIYKDPLLEYDDKMIGQIYRSLVAAKGQLVPRGAARTRSRFACGKR</sequence>
<name>A0ACB7XCP9_9ERIC</name>
<dbReference type="EMBL" id="CM037156">
    <property type="protein sequence ID" value="KAH7838358.1"/>
    <property type="molecule type" value="Genomic_DNA"/>
</dbReference>
<reference evidence="1 2" key="1">
    <citation type="journal article" date="2021" name="Hortic Res">
        <title>High-quality reference genome and annotation aids understanding of berry development for evergreen blueberry (Vaccinium darrowii).</title>
        <authorList>
            <person name="Yu J."/>
            <person name="Hulse-Kemp A.M."/>
            <person name="Babiker E."/>
            <person name="Staton M."/>
        </authorList>
    </citation>
    <scope>NUCLEOTIDE SEQUENCE [LARGE SCALE GENOMIC DNA]</scope>
    <source>
        <strain evidence="2">cv. NJ 8807/NJ 8810</strain>
        <tissue evidence="1">Young leaf</tissue>
    </source>
</reference>
<protein>
    <submittedName>
        <fullName evidence="1">Uncharacterized protein</fullName>
    </submittedName>
</protein>